<comment type="pathway">
    <text evidence="5">Purine metabolism; AMP biosynthesis via salvage pathway; AMP from ADP: step 1/1.</text>
</comment>
<dbReference type="EC" id="2.7.4.3" evidence="5 7"/>
<comment type="similarity">
    <text evidence="5 6">Belongs to the adenylate kinase family.</text>
</comment>
<reference evidence="8 9" key="1">
    <citation type="journal article" date="2015" name="Nature">
        <title>rRNA introns, odd ribosomes, and small enigmatic genomes across a large radiation of phyla.</title>
        <authorList>
            <person name="Brown C.T."/>
            <person name="Hug L.A."/>
            <person name="Thomas B.C."/>
            <person name="Sharon I."/>
            <person name="Castelle C.J."/>
            <person name="Singh A."/>
            <person name="Wilkins M.J."/>
            <person name="Williams K.H."/>
            <person name="Banfield J.F."/>
        </authorList>
    </citation>
    <scope>NUCLEOTIDE SEQUENCE [LARGE SCALE GENOMIC DNA]</scope>
</reference>
<keyword evidence="5" id="KW-0862">Zinc</keyword>
<dbReference type="Proteomes" id="UP000033999">
    <property type="component" value="Unassembled WGS sequence"/>
</dbReference>
<evidence type="ECO:0000256" key="6">
    <source>
        <dbReference type="RuleBase" id="RU003330"/>
    </source>
</evidence>
<dbReference type="PANTHER" id="PTHR23359">
    <property type="entry name" value="NUCLEOTIDE KINASE"/>
    <property type="match status" value="1"/>
</dbReference>
<sequence length="220" mass="24838">MYHAKPIVILMGPPGSGKGTQAKHLAVLYKWKHLSTGDLLRALLQAKDSDPEELKEAQTSTAEGHLSADWLIFRLAFRAIKEALETHGGVVLDGAIRNASQAAEFEKFFRVEHLWEQVRALYLEVNEEELIRRISSRRVCESCAAIYPERVNSDICLVCGGKIVQRADDAPEVVRARFKTQGRSVQQPIIDFFAEKNILRIIEADALEDVVFRRIQEALE</sequence>
<dbReference type="GO" id="GO:0005524">
    <property type="term" value="F:ATP binding"/>
    <property type="evidence" value="ECO:0007669"/>
    <property type="project" value="UniProtKB-UniRule"/>
</dbReference>
<organism evidence="8 9">
    <name type="scientific">Candidatus Magasanikbacteria bacterium GW2011_GWA2_45_39</name>
    <dbReference type="NCBI Taxonomy" id="1619041"/>
    <lineage>
        <taxon>Bacteria</taxon>
        <taxon>Candidatus Magasanikiibacteriota</taxon>
    </lineage>
</organism>
<feature type="binding site" evidence="5">
    <location>
        <position position="36"/>
    </location>
    <ligand>
        <name>AMP</name>
        <dbReference type="ChEBI" id="CHEBI:456215"/>
    </ligand>
</feature>
<keyword evidence="5 7" id="KW-0067">ATP-binding</keyword>
<dbReference type="EMBL" id="LCKX01000012">
    <property type="protein sequence ID" value="KKU07359.1"/>
    <property type="molecule type" value="Genomic_DNA"/>
</dbReference>
<dbReference type="HAMAP" id="MF_00235">
    <property type="entry name" value="Adenylate_kinase_Adk"/>
    <property type="match status" value="1"/>
</dbReference>
<dbReference type="CDD" id="cd01428">
    <property type="entry name" value="ADK"/>
    <property type="match status" value="1"/>
</dbReference>
<comment type="caution">
    <text evidence="8">The sequence shown here is derived from an EMBL/GenBank/DDBJ whole genome shotgun (WGS) entry which is preliminary data.</text>
</comment>
<dbReference type="PATRIC" id="fig|1619041.3.peg.438"/>
<feature type="binding site" evidence="5">
    <location>
        <begin position="146"/>
        <end position="147"/>
    </location>
    <ligand>
        <name>ATP</name>
        <dbReference type="ChEBI" id="CHEBI:30616"/>
    </ligand>
</feature>
<keyword evidence="5" id="KW-0963">Cytoplasm</keyword>
<feature type="binding site" evidence="5">
    <location>
        <position position="137"/>
    </location>
    <ligand>
        <name>ATP</name>
        <dbReference type="ChEBI" id="CHEBI:30616"/>
    </ligand>
</feature>
<evidence type="ECO:0000256" key="5">
    <source>
        <dbReference type="HAMAP-Rule" id="MF_00235"/>
    </source>
</evidence>
<evidence type="ECO:0000256" key="1">
    <source>
        <dbReference type="ARBA" id="ARBA00022679"/>
    </source>
</evidence>
<dbReference type="AlphaFoldDB" id="A0A0G1MGI9"/>
<dbReference type="Gene3D" id="3.40.50.300">
    <property type="entry name" value="P-loop containing nucleotide triphosphate hydrolases"/>
    <property type="match status" value="1"/>
</dbReference>
<feature type="binding site" evidence="5">
    <location>
        <position position="41"/>
    </location>
    <ligand>
        <name>AMP</name>
        <dbReference type="ChEBI" id="CHEBI:456215"/>
    </ligand>
</feature>
<feature type="binding site" evidence="5">
    <location>
        <position position="166"/>
    </location>
    <ligand>
        <name>AMP</name>
        <dbReference type="ChEBI" id="CHEBI:456215"/>
    </ligand>
</feature>
<dbReference type="GO" id="GO:0008270">
    <property type="term" value="F:zinc ion binding"/>
    <property type="evidence" value="ECO:0007669"/>
    <property type="project" value="UniProtKB-UniRule"/>
</dbReference>
<evidence type="ECO:0000256" key="7">
    <source>
        <dbReference type="RuleBase" id="RU003331"/>
    </source>
</evidence>
<keyword evidence="2 5" id="KW-0545">Nucleotide biosynthesis</keyword>
<dbReference type="InterPro" id="IPR000850">
    <property type="entry name" value="Adenylat/UMP-CMP_kin"/>
</dbReference>
<feature type="binding site" evidence="5">
    <location>
        <position position="206"/>
    </location>
    <ligand>
        <name>ATP</name>
        <dbReference type="ChEBI" id="CHEBI:30616"/>
    </ligand>
</feature>
<accession>A0A0G1MGI9</accession>
<dbReference type="GO" id="GO:0005737">
    <property type="term" value="C:cytoplasm"/>
    <property type="evidence" value="ECO:0007669"/>
    <property type="project" value="UniProtKB-SubCell"/>
</dbReference>
<evidence type="ECO:0000313" key="8">
    <source>
        <dbReference type="EMBL" id="KKU07359.1"/>
    </source>
</evidence>
<feature type="binding site" evidence="5">
    <location>
        <position position="159"/>
    </location>
    <ligand>
        <name>Zn(2+)</name>
        <dbReference type="ChEBI" id="CHEBI:29105"/>
        <note>structural</note>
    </ligand>
</feature>
<dbReference type="SUPFAM" id="SSF52540">
    <property type="entry name" value="P-loop containing nucleoside triphosphate hydrolases"/>
    <property type="match status" value="1"/>
</dbReference>
<keyword evidence="1 5" id="KW-0808">Transferase</keyword>
<dbReference type="PRINTS" id="PR00094">
    <property type="entry name" value="ADENYLTKNASE"/>
</dbReference>
<dbReference type="UniPathway" id="UPA00588">
    <property type="reaction ID" value="UER00649"/>
</dbReference>
<comment type="subcellular location">
    <subcellularLocation>
        <location evidence="5 7">Cytoplasm</location>
    </subcellularLocation>
</comment>
<keyword evidence="5" id="KW-0479">Metal-binding</keyword>
<comment type="caution">
    <text evidence="5">Lacks conserved residue(s) required for the propagation of feature annotation.</text>
</comment>
<feature type="binding site" evidence="5">
    <location>
        <position position="143"/>
    </location>
    <ligand>
        <name>Zn(2+)</name>
        <dbReference type="ChEBI" id="CHEBI:29105"/>
        <note>structural</note>
    </ligand>
</feature>
<feature type="binding site" evidence="5">
    <location>
        <position position="177"/>
    </location>
    <ligand>
        <name>AMP</name>
        <dbReference type="ChEBI" id="CHEBI:456215"/>
    </ligand>
</feature>
<protein>
    <recommendedName>
        <fullName evidence="5 7">Adenylate kinase</fullName>
        <shortName evidence="5">AK</shortName>
        <ecNumber evidence="5 7">2.7.4.3</ecNumber>
    </recommendedName>
    <alternativeName>
        <fullName evidence="5">ATP-AMP transphosphorylase</fullName>
    </alternativeName>
    <alternativeName>
        <fullName evidence="5">ATP:AMP phosphotransferase</fullName>
    </alternativeName>
    <alternativeName>
        <fullName evidence="5">Adenylate monophosphate kinase</fullName>
    </alternativeName>
</protein>
<dbReference type="Pfam" id="PF00406">
    <property type="entry name" value="ADK"/>
    <property type="match status" value="1"/>
</dbReference>
<proteinExistence type="inferred from homology"/>
<evidence type="ECO:0000256" key="2">
    <source>
        <dbReference type="ARBA" id="ARBA00022727"/>
    </source>
</evidence>
<dbReference type="GO" id="GO:0004017">
    <property type="term" value="F:AMP kinase activity"/>
    <property type="evidence" value="ECO:0007669"/>
    <property type="project" value="UniProtKB-UniRule"/>
</dbReference>
<comment type="domain">
    <text evidence="5">Consists of three domains, a large central CORE domain and two small peripheral domains, NMPbind and LID, which undergo movements during catalysis. The LID domain closes over the site of phosphoryl transfer upon ATP binding. Assembling and dissambling the active center during each catalytic cycle provides an effective means to prevent ATP hydrolysis. Some bacteria have evolved a zinc-coordinating structure that stabilizes the LID domain.</text>
</comment>
<name>A0A0G1MGI9_9BACT</name>
<comment type="catalytic activity">
    <reaction evidence="5 7">
        <text>AMP + ATP = 2 ADP</text>
        <dbReference type="Rhea" id="RHEA:12973"/>
        <dbReference type="ChEBI" id="CHEBI:30616"/>
        <dbReference type="ChEBI" id="CHEBI:456215"/>
        <dbReference type="ChEBI" id="CHEBI:456216"/>
        <dbReference type="EC" id="2.7.4.3"/>
    </reaction>
</comment>
<dbReference type="InterPro" id="IPR027417">
    <property type="entry name" value="P-loop_NTPase"/>
</dbReference>
<feature type="binding site" evidence="5">
    <location>
        <position position="101"/>
    </location>
    <ligand>
        <name>AMP</name>
        <dbReference type="ChEBI" id="CHEBI:456215"/>
    </ligand>
</feature>
<evidence type="ECO:0000256" key="3">
    <source>
        <dbReference type="ARBA" id="ARBA00022741"/>
    </source>
</evidence>
<dbReference type="GO" id="GO:0044209">
    <property type="term" value="P:AMP salvage"/>
    <property type="evidence" value="ECO:0007669"/>
    <property type="project" value="UniProtKB-UniRule"/>
</dbReference>
<feature type="binding site" evidence="5">
    <location>
        <position position="156"/>
    </location>
    <ligand>
        <name>Zn(2+)</name>
        <dbReference type="ChEBI" id="CHEBI:29105"/>
        <note>structural</note>
    </ligand>
</feature>
<comment type="subunit">
    <text evidence="5 7">Monomer.</text>
</comment>
<keyword evidence="4 5" id="KW-0418">Kinase</keyword>
<feature type="binding site" evidence="5">
    <location>
        <position position="140"/>
    </location>
    <ligand>
        <name>Zn(2+)</name>
        <dbReference type="ChEBI" id="CHEBI:29105"/>
        <note>structural</note>
    </ligand>
</feature>
<evidence type="ECO:0000256" key="4">
    <source>
        <dbReference type="ARBA" id="ARBA00022777"/>
    </source>
</evidence>
<comment type="function">
    <text evidence="5">Catalyzes the reversible transfer of the terminal phosphate group between ATP and AMP. Plays an important role in cellular energy homeostasis and in adenine nucleotide metabolism.</text>
</comment>
<feature type="binding site" evidence="5">
    <location>
        <begin position="15"/>
        <end position="20"/>
    </location>
    <ligand>
        <name>ATP</name>
        <dbReference type="ChEBI" id="CHEBI:30616"/>
    </ligand>
</feature>
<keyword evidence="3 5" id="KW-0547">Nucleotide-binding</keyword>
<gene>
    <name evidence="5" type="primary">adk</name>
    <name evidence="8" type="ORF">UX10_C0012G0041</name>
</gene>
<evidence type="ECO:0000313" key="9">
    <source>
        <dbReference type="Proteomes" id="UP000033999"/>
    </source>
</evidence>